<evidence type="ECO:0000313" key="2">
    <source>
        <dbReference type="Proteomes" id="UP000198561"/>
    </source>
</evidence>
<evidence type="ECO:0000313" key="1">
    <source>
        <dbReference type="EMBL" id="SEH35095.1"/>
    </source>
</evidence>
<accession>A0A1H6HLI1</accession>
<dbReference type="InterPro" id="IPR011652">
    <property type="entry name" value="MORN_2"/>
</dbReference>
<dbReference type="RefSeq" id="WP_089692939.1">
    <property type="nucleotide sequence ID" value="NZ_FNWQ01000003.1"/>
</dbReference>
<dbReference type="OrthoDB" id="1260508at2"/>
<organism evidence="1 2">
    <name type="scientific">Chryseobacterium culicis</name>
    <dbReference type="NCBI Taxonomy" id="680127"/>
    <lineage>
        <taxon>Bacteria</taxon>
        <taxon>Pseudomonadati</taxon>
        <taxon>Bacteroidota</taxon>
        <taxon>Flavobacteriia</taxon>
        <taxon>Flavobacteriales</taxon>
        <taxon>Weeksellaceae</taxon>
        <taxon>Chryseobacterium group</taxon>
        <taxon>Chryseobacterium</taxon>
    </lineage>
</organism>
<reference evidence="1 2" key="1">
    <citation type="submission" date="2016-10" db="EMBL/GenBank/DDBJ databases">
        <authorList>
            <person name="de Groot N.N."/>
        </authorList>
    </citation>
    <scope>NUCLEOTIDE SEQUENCE [LARGE SCALE GENOMIC DNA]</scope>
    <source>
        <strain evidence="1 2">DSM 23031</strain>
    </source>
</reference>
<dbReference type="Gene3D" id="3.90.930.1">
    <property type="match status" value="1"/>
</dbReference>
<sequence length="97" mass="11427">MTLLKIKEHDLTCDRLDGGGVPTYFHNGSPFTGIVLRYYDTGELFCEEEYKDGYQEGWFRSYHKNGKKYTEYKAHNNVEYDGTYKKWDENGNLMASF</sequence>
<dbReference type="Pfam" id="PF07661">
    <property type="entry name" value="MORN_2"/>
    <property type="match status" value="2"/>
</dbReference>
<dbReference type="EMBL" id="FNWQ01000003">
    <property type="protein sequence ID" value="SEH35095.1"/>
    <property type="molecule type" value="Genomic_DNA"/>
</dbReference>
<gene>
    <name evidence="1" type="ORF">SAMN05421593_2880</name>
</gene>
<dbReference type="SUPFAM" id="SSF82185">
    <property type="entry name" value="Histone H3 K4-specific methyltransferase SET7/9 N-terminal domain"/>
    <property type="match status" value="1"/>
</dbReference>
<protein>
    <submittedName>
        <fullName evidence="1">MORN repeat variant</fullName>
    </submittedName>
</protein>
<dbReference type="STRING" id="680127.SAMN05421593_2880"/>
<name>A0A1H6HLI1_CHRCI</name>
<dbReference type="Proteomes" id="UP000198561">
    <property type="component" value="Unassembled WGS sequence"/>
</dbReference>
<dbReference type="AlphaFoldDB" id="A0A1H6HLI1"/>
<proteinExistence type="predicted"/>